<name>A0A1G2SYS6_9BACT</name>
<dbReference type="PANTHER" id="PTHR21666:SF289">
    <property type="entry name" value="L-ALA--D-GLU ENDOPEPTIDASE"/>
    <property type="match status" value="1"/>
</dbReference>
<protein>
    <recommendedName>
        <fullName evidence="4">M23ase beta-sheet core domain-containing protein</fullName>
    </recommendedName>
</protein>
<comment type="caution">
    <text evidence="5">The sequence shown here is derived from an EMBL/GenBank/DDBJ whole genome shotgun (WGS) entry which is preliminary data.</text>
</comment>
<dbReference type="PANTHER" id="PTHR21666">
    <property type="entry name" value="PEPTIDASE-RELATED"/>
    <property type="match status" value="1"/>
</dbReference>
<dbReference type="Gene3D" id="6.10.250.3150">
    <property type="match status" value="1"/>
</dbReference>
<sequence length="428" mass="47731">MKKRFISIFIIFLIIPAVSSAANPSELEQQIEQVRKEREVLIEEQKKLEAELEAVNLESWSLGSTVKSLDATRKKLAKDISITRSRITSTDLTIQSLENTMGEKERQIATHRQAIASTLSTLSEYDSRPLILSLLVSAQLSDFWRDRSQIESFDGRLEEEIGALRETRRALNQEKEQKEKVKKEQASLEGQLSGQKSIVEENKRAKEKLLAETRNKETAYQKLLAENLANQKQFDEDLFRLESELRITLDPSLVPSPRRGLLAWPLVNIFITDPFGVRPTRFHKGVDFRASQGTAIKTMFTGTVEGMGNTDEMNAALRRAGKPTCGSYGRWILVKHNNGLSSIYAHLSASIVKIGQSLETGEIIGYSGGTPGVNGSGYSTGPHLHVGLLASQGVQIRQFTTSRNCKHISLPIADPKAYLDPLAYLPIL</sequence>
<dbReference type="CDD" id="cd12797">
    <property type="entry name" value="M23_peptidase"/>
    <property type="match status" value="1"/>
</dbReference>
<feature type="chain" id="PRO_5009584488" description="M23ase beta-sheet core domain-containing protein" evidence="3">
    <location>
        <begin position="22"/>
        <end position="428"/>
    </location>
</feature>
<proteinExistence type="predicted"/>
<keyword evidence="2" id="KW-0175">Coiled coil</keyword>
<feature type="domain" description="M23ase beta-sheet core" evidence="4">
    <location>
        <begin position="281"/>
        <end position="389"/>
    </location>
</feature>
<dbReference type="Pfam" id="PF01551">
    <property type="entry name" value="Peptidase_M23"/>
    <property type="match status" value="1"/>
</dbReference>
<evidence type="ECO:0000256" key="3">
    <source>
        <dbReference type="SAM" id="SignalP"/>
    </source>
</evidence>
<evidence type="ECO:0000256" key="2">
    <source>
        <dbReference type="SAM" id="Coils"/>
    </source>
</evidence>
<feature type="signal peptide" evidence="3">
    <location>
        <begin position="1"/>
        <end position="21"/>
    </location>
</feature>
<dbReference type="EMBL" id="MHVI01000034">
    <property type="protein sequence ID" value="OHA90190.1"/>
    <property type="molecule type" value="Genomic_DNA"/>
</dbReference>
<accession>A0A1G2SYS6</accession>
<dbReference type="InterPro" id="IPR016047">
    <property type="entry name" value="M23ase_b-sheet_dom"/>
</dbReference>
<reference evidence="5 6" key="1">
    <citation type="journal article" date="2016" name="Nat. Commun.">
        <title>Thousands of microbial genomes shed light on interconnected biogeochemical processes in an aquifer system.</title>
        <authorList>
            <person name="Anantharaman K."/>
            <person name="Brown C.T."/>
            <person name="Hug L.A."/>
            <person name="Sharon I."/>
            <person name="Castelle C.J."/>
            <person name="Probst A.J."/>
            <person name="Thomas B.C."/>
            <person name="Singh A."/>
            <person name="Wilkins M.J."/>
            <person name="Karaoz U."/>
            <person name="Brodie E.L."/>
            <person name="Williams K.H."/>
            <person name="Hubbard S.S."/>
            <person name="Banfield J.F."/>
        </authorList>
    </citation>
    <scope>NUCLEOTIDE SEQUENCE [LARGE SCALE GENOMIC DNA]</scope>
</reference>
<dbReference type="SUPFAM" id="SSF51261">
    <property type="entry name" value="Duplicated hybrid motif"/>
    <property type="match status" value="1"/>
</dbReference>
<dbReference type="AlphaFoldDB" id="A0A1G2SYS6"/>
<evidence type="ECO:0000313" key="6">
    <source>
        <dbReference type="Proteomes" id="UP000177746"/>
    </source>
</evidence>
<gene>
    <name evidence="5" type="ORF">A2665_01245</name>
</gene>
<evidence type="ECO:0000256" key="1">
    <source>
        <dbReference type="ARBA" id="ARBA00022729"/>
    </source>
</evidence>
<keyword evidence="1 3" id="KW-0732">Signal</keyword>
<organism evidence="5 6">
    <name type="scientific">Candidatus Zambryskibacteria bacterium RIFCSPHIGHO2_01_FULL_46_30</name>
    <dbReference type="NCBI Taxonomy" id="1802739"/>
    <lineage>
        <taxon>Bacteria</taxon>
        <taxon>Candidatus Zambryskiibacteriota</taxon>
    </lineage>
</organism>
<dbReference type="GO" id="GO:0004222">
    <property type="term" value="F:metalloendopeptidase activity"/>
    <property type="evidence" value="ECO:0007669"/>
    <property type="project" value="TreeGrafter"/>
</dbReference>
<dbReference type="InterPro" id="IPR011055">
    <property type="entry name" value="Dup_hybrid_motif"/>
</dbReference>
<feature type="coiled-coil region" evidence="2">
    <location>
        <begin position="154"/>
        <end position="226"/>
    </location>
</feature>
<dbReference type="Gene3D" id="2.70.70.10">
    <property type="entry name" value="Glucose Permease (Domain IIA)"/>
    <property type="match status" value="1"/>
</dbReference>
<dbReference type="InterPro" id="IPR050570">
    <property type="entry name" value="Cell_wall_metabolism_enzyme"/>
</dbReference>
<evidence type="ECO:0000259" key="4">
    <source>
        <dbReference type="Pfam" id="PF01551"/>
    </source>
</evidence>
<evidence type="ECO:0000313" key="5">
    <source>
        <dbReference type="EMBL" id="OHA90190.1"/>
    </source>
</evidence>
<dbReference type="Proteomes" id="UP000177746">
    <property type="component" value="Unassembled WGS sequence"/>
</dbReference>
<feature type="coiled-coil region" evidence="2">
    <location>
        <begin position="24"/>
        <end position="58"/>
    </location>
</feature>